<dbReference type="RefSeq" id="WP_155988311.1">
    <property type="nucleotide sequence ID" value="NZ_JAIFZM010000009.1"/>
</dbReference>
<dbReference type="AlphaFoldDB" id="A0AAW5B5V6"/>
<accession>A0AAW5B5V6</accession>
<sequence>MEYTKEELFYFKRDREYLTELLQKYEDDQIKIKIQEEIRFLESILTH</sequence>
<reference evidence="1 2" key="1">
    <citation type="journal article" date="2022" name="Evol. Bioinform. Online">
        <title>Draft Genome Sequence of Oceanobacillus jordanicus Strain GSFE11, a Halotolerant Plant Growth-Promoting Bacterial Endophyte Isolated From the Jordan Valley.</title>
        <authorList>
            <person name="Alhindi T."/>
            <person name="Albdaiwi R."/>
        </authorList>
    </citation>
    <scope>NUCLEOTIDE SEQUENCE [LARGE SCALE GENOMIC DNA]</scope>
    <source>
        <strain evidence="1 2">GSFE11</strain>
    </source>
</reference>
<name>A0AAW5B5V6_9BACI</name>
<organism evidence="1 2">
    <name type="scientific">Oceanobacillus jordanicus</name>
    <dbReference type="NCBI Taxonomy" id="2867266"/>
    <lineage>
        <taxon>Bacteria</taxon>
        <taxon>Bacillati</taxon>
        <taxon>Bacillota</taxon>
        <taxon>Bacilli</taxon>
        <taxon>Bacillales</taxon>
        <taxon>Bacillaceae</taxon>
        <taxon>Oceanobacillus</taxon>
    </lineage>
</organism>
<evidence type="ECO:0008006" key="3">
    <source>
        <dbReference type="Google" id="ProtNLM"/>
    </source>
</evidence>
<dbReference type="Proteomes" id="UP001199631">
    <property type="component" value="Unassembled WGS sequence"/>
</dbReference>
<evidence type="ECO:0000313" key="2">
    <source>
        <dbReference type="Proteomes" id="UP001199631"/>
    </source>
</evidence>
<gene>
    <name evidence="1" type="ORF">K3T81_12060</name>
</gene>
<comment type="caution">
    <text evidence="1">The sequence shown here is derived from an EMBL/GenBank/DDBJ whole genome shotgun (WGS) entry which is preliminary data.</text>
</comment>
<protein>
    <recommendedName>
        <fullName evidence="3">Fur-regulated basic protein FbpA</fullName>
    </recommendedName>
</protein>
<evidence type="ECO:0000313" key="1">
    <source>
        <dbReference type="EMBL" id="MCG3419889.1"/>
    </source>
</evidence>
<proteinExistence type="predicted"/>
<dbReference type="EMBL" id="JAIFZM010000009">
    <property type="protein sequence ID" value="MCG3419889.1"/>
    <property type="molecule type" value="Genomic_DNA"/>
</dbReference>
<keyword evidence="2" id="KW-1185">Reference proteome</keyword>